<dbReference type="Pfam" id="PF14498">
    <property type="entry name" value="Glyco_hyd_65N_2"/>
    <property type="match status" value="1"/>
</dbReference>
<evidence type="ECO:0000313" key="4">
    <source>
        <dbReference type="EMBL" id="MCH5598228.1"/>
    </source>
</evidence>
<dbReference type="Gene3D" id="1.50.10.10">
    <property type="match status" value="1"/>
</dbReference>
<dbReference type="InterPro" id="IPR027414">
    <property type="entry name" value="GH95_N_dom"/>
</dbReference>
<dbReference type="Proteomes" id="UP001202248">
    <property type="component" value="Unassembled WGS sequence"/>
</dbReference>
<dbReference type="InterPro" id="IPR012341">
    <property type="entry name" value="6hp_glycosidase-like_sf"/>
</dbReference>
<dbReference type="Gene3D" id="2.60.40.1180">
    <property type="entry name" value="Golgi alpha-mannosidase II"/>
    <property type="match status" value="1"/>
</dbReference>
<proteinExistence type="predicted"/>
<feature type="domain" description="Glycosyl hydrolase family 95 catalytic" evidence="3">
    <location>
        <begin position="292"/>
        <end position="708"/>
    </location>
</feature>
<name>A0ABS9SIN7_9BACT</name>
<dbReference type="Gene3D" id="2.70.98.50">
    <property type="entry name" value="putative glycoside hydrolase family protein from bacillus halodurans"/>
    <property type="match status" value="1"/>
</dbReference>
<dbReference type="PANTHER" id="PTHR31084:SF0">
    <property type="entry name" value="ALPHA-L-FUCOSIDASE 2"/>
    <property type="match status" value="1"/>
</dbReference>
<evidence type="ECO:0000313" key="5">
    <source>
        <dbReference type="Proteomes" id="UP001202248"/>
    </source>
</evidence>
<feature type="domain" description="Alpha fucosidase A-like C-terminal" evidence="2">
    <location>
        <begin position="710"/>
        <end position="770"/>
    </location>
</feature>
<reference evidence="4 5" key="1">
    <citation type="submission" date="2022-02" db="EMBL/GenBank/DDBJ databases">
        <authorList>
            <person name="Min J."/>
        </authorList>
    </citation>
    <scope>NUCLEOTIDE SEQUENCE [LARGE SCALE GENOMIC DNA]</scope>
    <source>
        <strain evidence="4 5">GR10-1</strain>
    </source>
</reference>
<protein>
    <submittedName>
        <fullName evidence="4">Glycoside hydrolase family 95 protein</fullName>
    </submittedName>
</protein>
<accession>A0ABS9SIN7</accession>
<dbReference type="Pfam" id="PF21307">
    <property type="entry name" value="Glyco_hydro_95_C"/>
    <property type="match status" value="1"/>
</dbReference>
<feature type="domain" description="Glycosyl hydrolase family 95 N-terminal" evidence="1">
    <location>
        <begin position="15"/>
        <end position="263"/>
    </location>
</feature>
<dbReference type="PIRSF" id="PIRSF007663">
    <property type="entry name" value="UCP007663"/>
    <property type="match status" value="1"/>
</dbReference>
<comment type="caution">
    <text evidence="4">The sequence shown here is derived from an EMBL/GenBank/DDBJ whole genome shotgun (WGS) entry which is preliminary data.</text>
</comment>
<dbReference type="PANTHER" id="PTHR31084">
    <property type="entry name" value="ALPHA-L-FUCOSIDASE 2"/>
    <property type="match status" value="1"/>
</dbReference>
<dbReference type="Pfam" id="PF22124">
    <property type="entry name" value="Glyco_hydro_95_cat"/>
    <property type="match status" value="1"/>
</dbReference>
<dbReference type="GO" id="GO:0016787">
    <property type="term" value="F:hydrolase activity"/>
    <property type="evidence" value="ECO:0007669"/>
    <property type="project" value="UniProtKB-KW"/>
</dbReference>
<dbReference type="InterPro" id="IPR008928">
    <property type="entry name" value="6-hairpin_glycosidase_sf"/>
</dbReference>
<evidence type="ECO:0000259" key="3">
    <source>
        <dbReference type="Pfam" id="PF22124"/>
    </source>
</evidence>
<dbReference type="InterPro" id="IPR054363">
    <property type="entry name" value="GH95_cat"/>
</dbReference>
<dbReference type="SUPFAM" id="SSF48208">
    <property type="entry name" value="Six-hairpin glycosidases"/>
    <property type="match status" value="1"/>
</dbReference>
<keyword evidence="5" id="KW-1185">Reference proteome</keyword>
<organism evidence="4 5">
    <name type="scientific">Niabella ginsengisoli</name>
    <dbReference type="NCBI Taxonomy" id="522298"/>
    <lineage>
        <taxon>Bacteria</taxon>
        <taxon>Pseudomonadati</taxon>
        <taxon>Bacteroidota</taxon>
        <taxon>Chitinophagia</taxon>
        <taxon>Chitinophagales</taxon>
        <taxon>Chitinophagaceae</taxon>
        <taxon>Niabella</taxon>
    </lineage>
</organism>
<sequence length="787" mass="88302">MLTVAHSQNNKVLTLWYTKPATVFEEALPVGNGRLGAMIYGGVTTEKLSLNEATLWAGKPMDAKNVNPNAHKYLQPVREALFNEDYKKADSLVRFMQGPFTESYAPLGNLYFNFENFGELSDYKRELDIRNAISKVSYKLNGTFYTREIFASHPDQVIIIRLKANGGSSKINFNCTFDSKIKAKSLAKDKSLLLKGWAPIHAEPNYRRDIENPIVYDTINSMRFCANLKVIKNDGQESWRDTSLSIRNATEVVLALSMATSYNGFDKNPGTQGKNEEVLAGTYLRQVTGKAFDQLLTNHTTDFRKYFDRVSIDLGDHENEDLSTVERLNRFASGKKDNSLLALFYQFSRYLLISSSRPGGLPANLQGLWNELTRPPWSSNYTTNINAQMNYWGAETGNLSELHQPLFDFMHRLSINGANTAKNFYNASGWVCHHNTDLWGLTNPVGDYGEGDPCWANWPMGGVWLSTHLGEHYAFTKDRTFLQKQAYPMMKGAVLFCLDFLTKDKKGYLVTAPSTSPENVYITDDGYNGQTLYGSTADLAMIKELFNQYLKAAKTLGLDIPVQNKVKTALQNIYPYQVGREGNLQEWYHDWKDADPRHRHLSHLFGVYPGTTISTSETPDLAEAVKRSLEIRTNDGTGWAITWRIALWARLQNEERAYDAVKKLMRFVGNDATVKYGGGGVYANLFGAHPPFQIDGNFGGGAAIAEMLLQSHQGYIQLLPALPDEWSTGSVKGLVARGGFIIDMKWKNNKLISTTIFSKLGGDCVIKTGSVNKTLKTLPGKTYTINY</sequence>
<evidence type="ECO:0000259" key="1">
    <source>
        <dbReference type="Pfam" id="PF14498"/>
    </source>
</evidence>
<evidence type="ECO:0000259" key="2">
    <source>
        <dbReference type="Pfam" id="PF21307"/>
    </source>
</evidence>
<dbReference type="InterPro" id="IPR016518">
    <property type="entry name" value="Alpha-L-fucosidase"/>
</dbReference>
<keyword evidence="4" id="KW-0378">Hydrolase</keyword>
<dbReference type="InterPro" id="IPR049053">
    <property type="entry name" value="AFCA-like_C"/>
</dbReference>
<dbReference type="InterPro" id="IPR013780">
    <property type="entry name" value="Glyco_hydro_b"/>
</dbReference>
<gene>
    <name evidence="4" type="ORF">MKP09_10075</name>
</gene>
<dbReference type="EMBL" id="JAKWBL010000001">
    <property type="protein sequence ID" value="MCH5598228.1"/>
    <property type="molecule type" value="Genomic_DNA"/>
</dbReference>